<protein>
    <submittedName>
        <fullName evidence="2">Uncharacterized protein</fullName>
    </submittedName>
</protein>
<organism evidence="2">
    <name type="scientific">Tetraselmis sp. GSL018</name>
    <dbReference type="NCBI Taxonomy" id="582737"/>
    <lineage>
        <taxon>Eukaryota</taxon>
        <taxon>Viridiplantae</taxon>
        <taxon>Chlorophyta</taxon>
        <taxon>core chlorophytes</taxon>
        <taxon>Chlorodendrophyceae</taxon>
        <taxon>Chlorodendrales</taxon>
        <taxon>Chlorodendraceae</taxon>
        <taxon>Tetraselmis</taxon>
    </lineage>
</organism>
<name>A0A061R5T5_9CHLO</name>
<dbReference type="AlphaFoldDB" id="A0A061R5T5"/>
<sequence length="45" mass="4497">RLPSGCSALRPSPGALRAGRGARGSARALQRLPAAAAAELRCSPV</sequence>
<gene>
    <name evidence="2" type="ORF">TSPGSL018_9142</name>
</gene>
<feature type="non-terminal residue" evidence="2">
    <location>
        <position position="1"/>
    </location>
</feature>
<dbReference type="EMBL" id="GBEZ01018141">
    <property type="protein sequence ID" value="JAC68267.1"/>
    <property type="molecule type" value="Transcribed_RNA"/>
</dbReference>
<reference evidence="2" key="1">
    <citation type="submission" date="2014-05" db="EMBL/GenBank/DDBJ databases">
        <title>The transcriptome of the halophilic microalga Tetraselmis sp. GSL018 isolated from the Great Salt Lake, Utah.</title>
        <authorList>
            <person name="Jinkerson R.E."/>
            <person name="D'Adamo S."/>
            <person name="Posewitz M.C."/>
        </authorList>
    </citation>
    <scope>NUCLEOTIDE SEQUENCE</scope>
    <source>
        <strain evidence="2">GSL018</strain>
    </source>
</reference>
<accession>A0A061R5T5</accession>
<feature type="compositionally biased region" description="Low complexity" evidence="1">
    <location>
        <begin position="10"/>
        <end position="22"/>
    </location>
</feature>
<evidence type="ECO:0000313" key="2">
    <source>
        <dbReference type="EMBL" id="JAC68267.1"/>
    </source>
</evidence>
<proteinExistence type="predicted"/>
<evidence type="ECO:0000256" key="1">
    <source>
        <dbReference type="SAM" id="MobiDB-lite"/>
    </source>
</evidence>
<feature type="region of interest" description="Disordered" evidence="1">
    <location>
        <begin position="1"/>
        <end position="22"/>
    </location>
</feature>